<sequence length="230" mass="25770">MQDLHVADTRDAVLARNAEDKALCFSYEVRCDDPQLSFYTDWPITPPLCFSNEGLAQDAALVKLQASAIPTSSRPETVRRHEGFQFKAAQFSINIFLSEAEVLNQAVQKDRISRCYAIHLKSKTIRWKYFFTGSLARKKMQIVDLDANEGQTGIVFEASTQTATDSGFALISQTAIPMQYRPVQQFQLREAGMAGKVLIKRLPNASVNKIGKERGPDGQNLLVAEIYIHQ</sequence>
<organism evidence="1 2">
    <name type="scientific">Undibacterium hunanense</name>
    <dbReference type="NCBI Taxonomy" id="2762292"/>
    <lineage>
        <taxon>Bacteria</taxon>
        <taxon>Pseudomonadati</taxon>
        <taxon>Pseudomonadota</taxon>
        <taxon>Betaproteobacteria</taxon>
        <taxon>Burkholderiales</taxon>
        <taxon>Oxalobacteraceae</taxon>
        <taxon>Undibacterium</taxon>
    </lineage>
</organism>
<reference evidence="1 2" key="1">
    <citation type="submission" date="2020-08" db="EMBL/GenBank/DDBJ databases">
        <title>Novel species isolated from subtropical streams in China.</title>
        <authorList>
            <person name="Lu H."/>
        </authorList>
    </citation>
    <scope>NUCLEOTIDE SEQUENCE [LARGE SCALE GENOMIC DNA]</scope>
    <source>
        <strain evidence="1 2">CY18W</strain>
    </source>
</reference>
<gene>
    <name evidence="1" type="ORF">H8L32_07205</name>
</gene>
<accession>A0ABR6ZMZ3</accession>
<evidence type="ECO:0000313" key="2">
    <source>
        <dbReference type="Proteomes" id="UP000650424"/>
    </source>
</evidence>
<name>A0ABR6ZMZ3_9BURK</name>
<proteinExistence type="predicted"/>
<evidence type="ECO:0000313" key="1">
    <source>
        <dbReference type="EMBL" id="MBC3917256.1"/>
    </source>
</evidence>
<dbReference type="Proteomes" id="UP000650424">
    <property type="component" value="Unassembled WGS sequence"/>
</dbReference>
<dbReference type="EMBL" id="JACOGF010000003">
    <property type="protein sequence ID" value="MBC3917256.1"/>
    <property type="molecule type" value="Genomic_DNA"/>
</dbReference>
<comment type="caution">
    <text evidence="1">The sequence shown here is derived from an EMBL/GenBank/DDBJ whole genome shotgun (WGS) entry which is preliminary data.</text>
</comment>
<protein>
    <submittedName>
        <fullName evidence="1">Uncharacterized protein</fullName>
    </submittedName>
</protein>
<keyword evidence="2" id="KW-1185">Reference proteome</keyword>